<name>A0A806X9S3_9ENTR</name>
<feature type="signal peptide" evidence="8">
    <location>
        <begin position="1"/>
        <end position="18"/>
    </location>
</feature>
<organism evidence="10 11">
    <name type="scientific">[Enterobacter] lignolyticus</name>
    <dbReference type="NCBI Taxonomy" id="1334193"/>
    <lineage>
        <taxon>Bacteria</taxon>
        <taxon>Pseudomonadati</taxon>
        <taxon>Pseudomonadota</taxon>
        <taxon>Gammaproteobacteria</taxon>
        <taxon>Enterobacterales</taxon>
        <taxon>Enterobacteriaceae</taxon>
        <taxon>Pluralibacter</taxon>
    </lineage>
</organism>
<keyword evidence="8" id="KW-0732">Signal</keyword>
<dbReference type="AlphaFoldDB" id="A0A806X9S3"/>
<dbReference type="SMART" id="SM00532">
    <property type="entry name" value="LIGANc"/>
    <property type="match status" value="1"/>
</dbReference>
<dbReference type="InterPro" id="IPR050326">
    <property type="entry name" value="NAD_dep_DNA_ligaseB"/>
</dbReference>
<dbReference type="InterPro" id="IPR013840">
    <property type="entry name" value="DNAligase_N"/>
</dbReference>
<dbReference type="OrthoDB" id="9759736at2"/>
<dbReference type="EC" id="6.5.1.2" evidence="7"/>
<dbReference type="PROSITE" id="PS01055">
    <property type="entry name" value="DNA_LIGASE_N1"/>
    <property type="match status" value="1"/>
</dbReference>
<evidence type="ECO:0000259" key="9">
    <source>
        <dbReference type="SMART" id="SM00532"/>
    </source>
</evidence>
<dbReference type="SUPFAM" id="SSF47781">
    <property type="entry name" value="RuvA domain 2-like"/>
    <property type="match status" value="1"/>
</dbReference>
<evidence type="ECO:0000256" key="1">
    <source>
        <dbReference type="ARBA" id="ARBA00022598"/>
    </source>
</evidence>
<keyword evidence="3 7" id="KW-0227">DNA damage</keyword>
<keyword evidence="1 7" id="KW-0436">Ligase</keyword>
<dbReference type="InterPro" id="IPR020923">
    <property type="entry name" value="DNA_ligase_B"/>
</dbReference>
<dbReference type="Proteomes" id="UP000069162">
    <property type="component" value="Chromosome"/>
</dbReference>
<accession>A0A806X9S3</accession>
<keyword evidence="2 7" id="KW-0235">DNA replication</keyword>
<evidence type="ECO:0000256" key="6">
    <source>
        <dbReference type="ARBA" id="ARBA00034005"/>
    </source>
</evidence>
<evidence type="ECO:0000313" key="10">
    <source>
        <dbReference type="EMBL" id="ALR78654.1"/>
    </source>
</evidence>
<dbReference type="InterPro" id="IPR010994">
    <property type="entry name" value="RuvA_2-like"/>
</dbReference>
<dbReference type="PANTHER" id="PTHR47810">
    <property type="entry name" value="DNA LIGASE"/>
    <property type="match status" value="1"/>
</dbReference>
<keyword evidence="4 7" id="KW-0520">NAD</keyword>
<protein>
    <recommendedName>
        <fullName evidence="7">DNA ligase B</fullName>
        <ecNumber evidence="7">6.5.1.2</ecNumber>
    </recommendedName>
    <alternativeName>
        <fullName evidence="7">Polydeoxyribonucleotide synthase [NAD(+)] B</fullName>
    </alternativeName>
</protein>
<evidence type="ECO:0000256" key="7">
    <source>
        <dbReference type="HAMAP-Rule" id="MF_01587"/>
    </source>
</evidence>
<comment type="catalytic activity">
    <reaction evidence="6 7">
        <text>NAD(+) + (deoxyribonucleotide)n-3'-hydroxyl + 5'-phospho-(deoxyribonucleotide)m = (deoxyribonucleotide)n+m + AMP + beta-nicotinamide D-nucleotide.</text>
        <dbReference type="EC" id="6.5.1.2"/>
    </reaction>
</comment>
<evidence type="ECO:0000256" key="8">
    <source>
        <dbReference type="SAM" id="SignalP"/>
    </source>
</evidence>
<dbReference type="Gene3D" id="3.30.470.30">
    <property type="entry name" value="DNA ligase/mRNA capping enzyme"/>
    <property type="match status" value="1"/>
</dbReference>
<dbReference type="GO" id="GO:0006260">
    <property type="term" value="P:DNA replication"/>
    <property type="evidence" value="ECO:0007669"/>
    <property type="project" value="UniProtKB-KW"/>
</dbReference>
<dbReference type="SUPFAM" id="SSF50249">
    <property type="entry name" value="Nucleic acid-binding proteins"/>
    <property type="match status" value="1"/>
</dbReference>
<dbReference type="Pfam" id="PF03120">
    <property type="entry name" value="OB_DNA_ligase"/>
    <property type="match status" value="1"/>
</dbReference>
<evidence type="ECO:0000256" key="2">
    <source>
        <dbReference type="ARBA" id="ARBA00022705"/>
    </source>
</evidence>
<dbReference type="KEGG" id="kle:AO703_20930"/>
<gene>
    <name evidence="7 10" type="primary">ligB</name>
    <name evidence="10" type="synonym">yicF</name>
    <name evidence="10" type="ORF">AO703_20930</name>
</gene>
<keyword evidence="5 7" id="KW-0234">DNA repair</keyword>
<feature type="active site" description="N6-AMP-lysine intermediate" evidence="7">
    <location>
        <position position="122"/>
    </location>
</feature>
<feature type="domain" description="NAD-dependent DNA ligase N-terminal" evidence="9">
    <location>
        <begin position="27"/>
        <end position="423"/>
    </location>
</feature>
<evidence type="ECO:0000313" key="11">
    <source>
        <dbReference type="Proteomes" id="UP000069162"/>
    </source>
</evidence>
<dbReference type="RefSeq" id="WP_062742338.1">
    <property type="nucleotide sequence ID" value="NZ_CP012871.1"/>
</dbReference>
<dbReference type="FunFam" id="3.30.470.30:FF:000007">
    <property type="entry name" value="DNA ligase B"/>
    <property type="match status" value="1"/>
</dbReference>
<dbReference type="InterPro" id="IPR013839">
    <property type="entry name" value="DNAligase_adenylation"/>
</dbReference>
<proteinExistence type="inferred from homology"/>
<dbReference type="GO" id="GO:0003911">
    <property type="term" value="F:DNA ligase (NAD+) activity"/>
    <property type="evidence" value="ECO:0007669"/>
    <property type="project" value="UniProtKB-UniRule"/>
</dbReference>
<sequence length="556" mass="61546">MWRWTCGLMMMWCGYALAVCPVWAPAKAEQEMAALNAQLTRWSEAYWREGASAVSDEVYDQLSARLKQWQRCFSQERTAEEAPAIGGAVKHPVAHTGVRKMASKAALEQWMRTRQGLWVQPKVDGVAVTLVYRQGRLVRAISRGDGLKGEDWTAKARVIAAIPQQTQGPLANSVLQGEIFWRQDNHIQQRMGGMNARAKAAGAMMRQSDGDALAHLGLFIWEWPDGPQTMPERLAALAAAGFRLTADWTLPVNTIGDVEQRRAAWFSAPLPFATDGIIIRAAQEPAGERWLPGEGGWVAAWKYAPASQVAQVKTIRFAVGRTGKVAVIAALEPVALDDKRVQRVSLGSVARWQALDIAPGDQILVSLAGQGIPRVDGVVWRGVDRQKPSPPVPRYNALTCLYASPECMAQFIARLVWLSSRQALDIEGVGNAGWQILYQAHHFEHLFSWLQLTPAQLQATPGLSPARGLTLWHRFNLAREQPFIRWIVAMGAPLAQAALKAAGDRSWQTMRQRSEADWRTLPGMGEEKARQIVSWLHHPQVEALAGWLAGLRIPGF</sequence>
<dbReference type="GO" id="GO:0006281">
    <property type="term" value="P:DNA repair"/>
    <property type="evidence" value="ECO:0007669"/>
    <property type="project" value="UniProtKB-KW"/>
</dbReference>
<keyword evidence="10" id="KW-0560">Oxidoreductase</keyword>
<dbReference type="Gene3D" id="1.10.150.20">
    <property type="entry name" value="5' to 3' exonuclease, C-terminal subdomain"/>
    <property type="match status" value="1"/>
</dbReference>
<keyword evidence="10" id="KW-0223">Dioxygenase</keyword>
<dbReference type="Gene3D" id="2.40.50.140">
    <property type="entry name" value="Nucleic acid-binding proteins"/>
    <property type="match status" value="1"/>
</dbReference>
<feature type="chain" id="PRO_5032909995" description="DNA ligase B" evidence="8">
    <location>
        <begin position="19"/>
        <end position="556"/>
    </location>
</feature>
<dbReference type="Gene3D" id="1.10.287.610">
    <property type="entry name" value="Helix hairpin bin"/>
    <property type="match status" value="1"/>
</dbReference>
<evidence type="ECO:0000256" key="3">
    <source>
        <dbReference type="ARBA" id="ARBA00022763"/>
    </source>
</evidence>
<dbReference type="EMBL" id="CP012871">
    <property type="protein sequence ID" value="ALR78654.1"/>
    <property type="molecule type" value="Genomic_DNA"/>
</dbReference>
<comment type="similarity">
    <text evidence="7">Belongs to the NAD-dependent DNA ligase family. LigB subfamily.</text>
</comment>
<reference evidence="11" key="1">
    <citation type="submission" date="2015-10" db="EMBL/GenBank/DDBJ databases">
        <title>Complete Genome Sequencing of Klebsiella sp. strain G5.</title>
        <authorList>
            <person name="Chan K.-G."/>
            <person name="Chen J.-W."/>
        </authorList>
    </citation>
    <scope>NUCLEOTIDE SEQUENCE [LARGE SCALE GENOMIC DNA]</scope>
    <source>
        <strain evidence="11">G5</strain>
    </source>
</reference>
<dbReference type="SUPFAM" id="SSF56091">
    <property type="entry name" value="DNA ligase/mRNA capping enzyme, catalytic domain"/>
    <property type="match status" value="1"/>
</dbReference>
<comment type="function">
    <text evidence="7">Catalyzes the formation of phosphodiester linkages between 5'-phosphoryl and 3'-hydroxyl groups in double-stranded DNA using NAD as a coenzyme and as the energy source for the reaction.</text>
</comment>
<dbReference type="HAMAP" id="MF_01587">
    <property type="entry name" value="DNA_ligase_B"/>
    <property type="match status" value="1"/>
</dbReference>
<dbReference type="GO" id="GO:0051213">
    <property type="term" value="F:dioxygenase activity"/>
    <property type="evidence" value="ECO:0007669"/>
    <property type="project" value="UniProtKB-KW"/>
</dbReference>
<evidence type="ECO:0000256" key="4">
    <source>
        <dbReference type="ARBA" id="ARBA00023027"/>
    </source>
</evidence>
<dbReference type="InterPro" id="IPR004150">
    <property type="entry name" value="NAD_DNA_ligase_OB"/>
</dbReference>
<dbReference type="NCBIfam" id="NF005987">
    <property type="entry name" value="PRK08097.1"/>
    <property type="match status" value="1"/>
</dbReference>
<evidence type="ECO:0000256" key="5">
    <source>
        <dbReference type="ARBA" id="ARBA00023204"/>
    </source>
</evidence>
<dbReference type="Pfam" id="PF01653">
    <property type="entry name" value="DNA_ligase_aden"/>
    <property type="match status" value="1"/>
</dbReference>
<dbReference type="InterPro" id="IPR018239">
    <property type="entry name" value="DNA_ligase_AS"/>
</dbReference>
<dbReference type="PANTHER" id="PTHR47810:SF1">
    <property type="entry name" value="DNA LIGASE B"/>
    <property type="match status" value="1"/>
</dbReference>
<dbReference type="InterPro" id="IPR012340">
    <property type="entry name" value="NA-bd_OB-fold"/>
</dbReference>